<accession>A0A0W0Z9D0</accession>
<sequence>MNLQYHFNELFQLVYQLKKNDFATVHYDDLRKQIKDIITRIKLRVGDSASHDFKMALFAVCAWIDELIQNSNWSGKTQWQELLLQTEYFDTTDAGDEFFDYLAKIPLNKTDLIRIYYRCIALGFKGEHHKSVSFPELFRFKSYALEQLTQDHGFKENVNAITIYPEAYTSEDTHGKKLFSGRRIWKKILWWLLPIPVLGVFYIFFYLVIHNTVTNYIEMIN</sequence>
<dbReference type="STRING" id="452.Lspi_0442"/>
<keyword evidence="1" id="KW-1133">Transmembrane helix</keyword>
<evidence type="ECO:0000313" key="4">
    <source>
        <dbReference type="Proteomes" id="UP000054877"/>
    </source>
</evidence>
<feature type="transmembrane region" description="Helical" evidence="1">
    <location>
        <begin position="188"/>
        <end position="209"/>
    </location>
</feature>
<keyword evidence="4" id="KW-1185">Reference proteome</keyword>
<dbReference type="InterPro" id="IPR038522">
    <property type="entry name" value="T4/T6SS_DotU_sf"/>
</dbReference>
<gene>
    <name evidence="3" type="ORF">Lspi_0442</name>
</gene>
<dbReference type="RefSeq" id="WP_058482382.1">
    <property type="nucleotide sequence ID" value="NZ_CAAAII010000003.1"/>
</dbReference>
<evidence type="ECO:0000259" key="2">
    <source>
        <dbReference type="Pfam" id="PF09850"/>
    </source>
</evidence>
<proteinExistence type="predicted"/>
<keyword evidence="1" id="KW-0472">Membrane</keyword>
<reference evidence="3 4" key="1">
    <citation type="submission" date="2015-11" db="EMBL/GenBank/DDBJ databases">
        <title>Genomic analysis of 38 Legionella species identifies large and diverse effector repertoires.</title>
        <authorList>
            <person name="Burstein D."/>
            <person name="Amaro F."/>
            <person name="Zusman T."/>
            <person name="Lifshitz Z."/>
            <person name="Cohen O."/>
            <person name="Gilbert J.A."/>
            <person name="Pupko T."/>
            <person name="Shuman H.A."/>
            <person name="Segal G."/>
        </authorList>
    </citation>
    <scope>NUCLEOTIDE SEQUENCE [LARGE SCALE GENOMIC DNA]</scope>
    <source>
        <strain evidence="3 4">Mt.St.Helens-9</strain>
    </source>
</reference>
<comment type="caution">
    <text evidence="3">The sequence shown here is derived from an EMBL/GenBank/DDBJ whole genome shotgun (WGS) entry which is preliminary data.</text>
</comment>
<dbReference type="OrthoDB" id="345640at2"/>
<dbReference type="PANTHER" id="PTHR38033">
    <property type="entry name" value="MEMBRANE PROTEIN-RELATED"/>
    <property type="match status" value="1"/>
</dbReference>
<name>A0A0W0Z9D0_LEGSP</name>
<dbReference type="PATRIC" id="fig|452.5.peg.482"/>
<protein>
    <recommendedName>
        <fullName evidence="2">Type IV / VI secretion system DotU domain-containing protein</fullName>
    </recommendedName>
</protein>
<dbReference type="NCBIfam" id="TIGR03349">
    <property type="entry name" value="IV_VI_DotU"/>
    <property type="match status" value="1"/>
</dbReference>
<dbReference type="AlphaFoldDB" id="A0A0W0Z9D0"/>
<keyword evidence="1" id="KW-0812">Transmembrane</keyword>
<dbReference type="InterPro" id="IPR017732">
    <property type="entry name" value="T4/T6SS_DotU"/>
</dbReference>
<feature type="domain" description="Type IV / VI secretion system DotU" evidence="2">
    <location>
        <begin position="7"/>
        <end position="207"/>
    </location>
</feature>
<evidence type="ECO:0000313" key="3">
    <source>
        <dbReference type="EMBL" id="KTD65730.1"/>
    </source>
</evidence>
<organism evidence="3 4">
    <name type="scientific">Legionella spiritensis</name>
    <dbReference type="NCBI Taxonomy" id="452"/>
    <lineage>
        <taxon>Bacteria</taxon>
        <taxon>Pseudomonadati</taxon>
        <taxon>Pseudomonadota</taxon>
        <taxon>Gammaproteobacteria</taxon>
        <taxon>Legionellales</taxon>
        <taxon>Legionellaceae</taxon>
        <taxon>Legionella</taxon>
    </lineage>
</organism>
<dbReference type="PANTHER" id="PTHR38033:SF1">
    <property type="entry name" value="DOTU FAMILY TYPE IV_VI SECRETION SYSTEM PROTEIN"/>
    <property type="match status" value="1"/>
</dbReference>
<dbReference type="Pfam" id="PF09850">
    <property type="entry name" value="DotU"/>
    <property type="match status" value="1"/>
</dbReference>
<dbReference type="EMBL" id="LNYX01000005">
    <property type="protein sequence ID" value="KTD65730.1"/>
    <property type="molecule type" value="Genomic_DNA"/>
</dbReference>
<dbReference type="Gene3D" id="1.25.40.590">
    <property type="entry name" value="Type IV / VI secretion system, DotU"/>
    <property type="match status" value="1"/>
</dbReference>
<evidence type="ECO:0000256" key="1">
    <source>
        <dbReference type="SAM" id="Phobius"/>
    </source>
</evidence>
<dbReference type="Proteomes" id="UP000054877">
    <property type="component" value="Unassembled WGS sequence"/>
</dbReference>